<evidence type="ECO:0000259" key="1">
    <source>
        <dbReference type="Pfam" id="PF04059"/>
    </source>
</evidence>
<dbReference type="InterPro" id="IPR035979">
    <property type="entry name" value="RBD_domain_sf"/>
</dbReference>
<gene>
    <name evidence="2" type="ORF">SCF082_LOCUS7141</name>
</gene>
<proteinExistence type="predicted"/>
<feature type="domain" description="Mei2-like C-terminal RNA recognition motif" evidence="1">
    <location>
        <begin position="7"/>
        <end position="65"/>
    </location>
</feature>
<dbReference type="EMBL" id="CAXAMM010004002">
    <property type="protein sequence ID" value="CAK9001995.1"/>
    <property type="molecule type" value="Genomic_DNA"/>
</dbReference>
<organism evidence="2 3">
    <name type="scientific">Durusdinium trenchii</name>
    <dbReference type="NCBI Taxonomy" id="1381693"/>
    <lineage>
        <taxon>Eukaryota</taxon>
        <taxon>Sar</taxon>
        <taxon>Alveolata</taxon>
        <taxon>Dinophyceae</taxon>
        <taxon>Suessiales</taxon>
        <taxon>Symbiodiniaceae</taxon>
        <taxon>Durusdinium</taxon>
    </lineage>
</organism>
<dbReference type="InterPro" id="IPR007201">
    <property type="entry name" value="Mei2-like_Rrm_C"/>
</dbReference>
<dbReference type="Proteomes" id="UP001642464">
    <property type="component" value="Unassembled WGS sequence"/>
</dbReference>
<evidence type="ECO:0000313" key="3">
    <source>
        <dbReference type="Proteomes" id="UP001642464"/>
    </source>
</evidence>
<keyword evidence="3" id="KW-1185">Reference proteome</keyword>
<accession>A0ABP0IHB1</accession>
<sequence length="142" mass="15731">MLGLSKLYDFAYLPRDFNAVDNKGYAFVNFVSPETAQMFRRRVQESGFLSTIKAPVVADAVVQGLDANLKKWCGQRLNRIRNPELKPYVSPEALQSMGQRESSAAFSTTARQIKAQQIGEVAVLKARAMLPAVDIKPTIPIS</sequence>
<dbReference type="SUPFAM" id="SSF54928">
    <property type="entry name" value="RNA-binding domain, RBD"/>
    <property type="match status" value="1"/>
</dbReference>
<comment type="caution">
    <text evidence="2">The sequence shown here is derived from an EMBL/GenBank/DDBJ whole genome shotgun (WGS) entry which is preliminary data.</text>
</comment>
<dbReference type="Pfam" id="PF04059">
    <property type="entry name" value="RRM_2"/>
    <property type="match status" value="1"/>
</dbReference>
<protein>
    <submittedName>
        <fullName evidence="2">Protein MEI2-like 6 (OML6) (MEI2-like protein 6)</fullName>
    </submittedName>
</protein>
<reference evidence="2 3" key="1">
    <citation type="submission" date="2024-02" db="EMBL/GenBank/DDBJ databases">
        <authorList>
            <person name="Chen Y."/>
            <person name="Shah S."/>
            <person name="Dougan E. K."/>
            <person name="Thang M."/>
            <person name="Chan C."/>
        </authorList>
    </citation>
    <scope>NUCLEOTIDE SEQUENCE [LARGE SCALE GENOMIC DNA]</scope>
</reference>
<name>A0ABP0IHB1_9DINO</name>
<evidence type="ECO:0000313" key="2">
    <source>
        <dbReference type="EMBL" id="CAK9001995.1"/>
    </source>
</evidence>